<gene>
    <name evidence="2" type="primary">LOC114344114</name>
</gene>
<evidence type="ECO:0000313" key="2">
    <source>
        <dbReference type="RefSeq" id="XP_028150775.1"/>
    </source>
</evidence>
<evidence type="ECO:0000256" key="1">
    <source>
        <dbReference type="SAM" id="MobiDB-lite"/>
    </source>
</evidence>
<dbReference type="AlphaFoldDB" id="A0A6P7H440"/>
<protein>
    <submittedName>
        <fullName evidence="2">Centrosomal protein of 85 kDa-like</fullName>
    </submittedName>
</protein>
<reference evidence="2" key="1">
    <citation type="submission" date="2025-08" db="UniProtKB">
        <authorList>
            <consortium name="RefSeq"/>
        </authorList>
    </citation>
    <scope>IDENTIFICATION</scope>
    <source>
        <tissue evidence="2">Whole insect</tissue>
    </source>
</reference>
<dbReference type="RefSeq" id="XP_028150775.1">
    <property type="nucleotide sequence ID" value="XM_028294974.1"/>
</dbReference>
<feature type="region of interest" description="Disordered" evidence="1">
    <location>
        <begin position="24"/>
        <end position="64"/>
    </location>
</feature>
<proteinExistence type="predicted"/>
<feature type="compositionally biased region" description="Basic and acidic residues" evidence="1">
    <location>
        <begin position="26"/>
        <end position="64"/>
    </location>
</feature>
<sequence length="311" mass="37726">METGKKELSDLEKLLQLMQIQSQKMYEAKRTMDRNQEESKRTMDENQRETKRVVEENQEETKQAIEENNRNLENIKKEMVKKIEEIVEKCEKHEIEIKEIKIKMKEVTNCQKKEIENLENKLENAIQADIKEVERKIKENERKIVDINTQQNFRERREMVIHSTDDVKIRFGGDVRRLHPVPFINSLKKKVQHIGNFETVKETIRNHLKYEAGLWFDSKEEEFDSWQQFEQKILNCFWGKVQQMEINKELQNGRYNDRIEQLVELIARHFEETLEDHITLQNYKDVDSLCQFLQRRESRLRERKSRTSQED</sequence>
<dbReference type="InParanoid" id="A0A6P7H440"/>
<name>A0A6P7H440_DIAVI</name>
<organism evidence="2">
    <name type="scientific">Diabrotica virgifera virgifera</name>
    <name type="common">western corn rootworm</name>
    <dbReference type="NCBI Taxonomy" id="50390"/>
    <lineage>
        <taxon>Eukaryota</taxon>
        <taxon>Metazoa</taxon>
        <taxon>Ecdysozoa</taxon>
        <taxon>Arthropoda</taxon>
        <taxon>Hexapoda</taxon>
        <taxon>Insecta</taxon>
        <taxon>Pterygota</taxon>
        <taxon>Neoptera</taxon>
        <taxon>Endopterygota</taxon>
        <taxon>Coleoptera</taxon>
        <taxon>Polyphaga</taxon>
        <taxon>Cucujiformia</taxon>
        <taxon>Chrysomeloidea</taxon>
        <taxon>Chrysomelidae</taxon>
        <taxon>Galerucinae</taxon>
        <taxon>Diabroticina</taxon>
        <taxon>Diabroticites</taxon>
        <taxon>Diabrotica</taxon>
    </lineage>
</organism>
<accession>A0A6P7H440</accession>